<dbReference type="Pfam" id="PF08238">
    <property type="entry name" value="Sel1"/>
    <property type="match status" value="4"/>
</dbReference>
<keyword evidence="2" id="KW-1185">Reference proteome</keyword>
<reference evidence="2" key="1">
    <citation type="submission" date="2023-09" db="EMBL/GenBank/DDBJ databases">
        <authorList>
            <person name="Li S."/>
            <person name="Li X."/>
            <person name="Zhang C."/>
            <person name="Zhao Z."/>
        </authorList>
    </citation>
    <scope>NUCLEOTIDE SEQUENCE [LARGE SCALE GENOMIC DNA]</scope>
    <source>
        <strain evidence="2">SQ345</strain>
    </source>
</reference>
<dbReference type="InterPro" id="IPR050767">
    <property type="entry name" value="Sel1_AlgK"/>
</dbReference>
<evidence type="ECO:0000313" key="2">
    <source>
        <dbReference type="Proteomes" id="UP001248581"/>
    </source>
</evidence>
<dbReference type="SMART" id="SM00671">
    <property type="entry name" value="SEL1"/>
    <property type="match status" value="4"/>
</dbReference>
<dbReference type="InterPro" id="IPR006597">
    <property type="entry name" value="Sel1-like"/>
</dbReference>
<protein>
    <submittedName>
        <fullName evidence="1">Tetratricopeptide repeat protein</fullName>
    </submittedName>
</protein>
<name>A0ABY9TQD9_9GAMM</name>
<dbReference type="PANTHER" id="PTHR11102:SF160">
    <property type="entry name" value="ERAD-ASSOCIATED E3 UBIQUITIN-PROTEIN LIGASE COMPONENT HRD3"/>
    <property type="match status" value="1"/>
</dbReference>
<dbReference type="Proteomes" id="UP001248581">
    <property type="component" value="Chromosome"/>
</dbReference>
<dbReference type="Gene3D" id="1.25.40.10">
    <property type="entry name" value="Tetratricopeptide repeat domain"/>
    <property type="match status" value="1"/>
</dbReference>
<gene>
    <name evidence="1" type="ORF">RI845_07460</name>
</gene>
<sequence>MAEDSNLSQKFYEQALILDQEHKGCEEARELFIKAGKSKHVEALYMLGVLSAESDSEDGYEDAYDWWLKAARRGHIGSCYNLGICHANGAGAELDITLAVRWFEKAAEKGHVNAQFSLARELYSGNGIPRDFVKAFNWMLKAAMAGHVNAMADVALMYTMGQGIDKPDKINGYVWALNAQEHKHDGATNILKAIEKTFKMTERDKRSARDYLKSLK</sequence>
<proteinExistence type="predicted"/>
<dbReference type="SUPFAM" id="SSF81901">
    <property type="entry name" value="HCP-like"/>
    <property type="match status" value="1"/>
</dbReference>
<dbReference type="EMBL" id="CP134146">
    <property type="protein sequence ID" value="WNC69965.1"/>
    <property type="molecule type" value="Genomic_DNA"/>
</dbReference>
<dbReference type="PANTHER" id="PTHR11102">
    <property type="entry name" value="SEL-1-LIKE PROTEIN"/>
    <property type="match status" value="1"/>
</dbReference>
<organism evidence="1 2">
    <name type="scientific">Thalassotalea nanhaiensis</name>
    <dbReference type="NCBI Taxonomy" id="3065648"/>
    <lineage>
        <taxon>Bacteria</taxon>
        <taxon>Pseudomonadati</taxon>
        <taxon>Pseudomonadota</taxon>
        <taxon>Gammaproteobacteria</taxon>
        <taxon>Alteromonadales</taxon>
        <taxon>Colwelliaceae</taxon>
        <taxon>Thalassotalea</taxon>
    </lineage>
</organism>
<evidence type="ECO:0000313" key="1">
    <source>
        <dbReference type="EMBL" id="WNC69965.1"/>
    </source>
</evidence>
<dbReference type="RefSeq" id="WP_348389107.1">
    <property type="nucleotide sequence ID" value="NZ_CP134146.1"/>
</dbReference>
<accession>A0ABY9TQD9</accession>
<dbReference type="InterPro" id="IPR011990">
    <property type="entry name" value="TPR-like_helical_dom_sf"/>
</dbReference>